<dbReference type="Proteomes" id="UP000800235">
    <property type="component" value="Unassembled WGS sequence"/>
</dbReference>
<comment type="caution">
    <text evidence="1">The sequence shown here is derived from an EMBL/GenBank/DDBJ whole genome shotgun (WGS) entry which is preliminary data.</text>
</comment>
<keyword evidence="2" id="KW-1185">Reference proteome</keyword>
<name>A0A9P4NQD7_9PEZI</name>
<protein>
    <submittedName>
        <fullName evidence="1">Uncharacterized protein</fullName>
    </submittedName>
</protein>
<dbReference type="EMBL" id="MU007044">
    <property type="protein sequence ID" value="KAF2429735.1"/>
    <property type="molecule type" value="Genomic_DNA"/>
</dbReference>
<sequence length="343" mass="39815">MTQFMDLPAEIREQIYRFPMMPSDPYCQAMLRECVYQSAGNRPELRMLDLPYEWVGDTIVYGNQEVPVYGDSEETCWFYVGGVWKFPTKDRRMISRTMLDINLLLTCKQIHEEASDLLLREARIELLLHTLPDGSDRHYASPGFRPTSSMVPQARIARVLQRCRNLDLDVRILDQHLINTPYFSLLTNRDNLRTLTVRWDLSYNKRPGVFSSDTWAGKSMPTALEVSQLVIPTHGQLASIKVSQKASIIWRIAIAHEICDWGFHWGDPMTITFETQKRLFKEVKKLFEPYVAELEKAMVHGDNRCVWPLWTVPSPQHVIKTRIVEMEDAEDQEDEDVGMSIFG</sequence>
<accession>A0A9P4NQD7</accession>
<dbReference type="AlphaFoldDB" id="A0A9P4NQD7"/>
<reference evidence="1" key="1">
    <citation type="journal article" date="2020" name="Stud. Mycol.">
        <title>101 Dothideomycetes genomes: a test case for predicting lifestyles and emergence of pathogens.</title>
        <authorList>
            <person name="Haridas S."/>
            <person name="Albert R."/>
            <person name="Binder M."/>
            <person name="Bloem J."/>
            <person name="Labutti K."/>
            <person name="Salamov A."/>
            <person name="Andreopoulos B."/>
            <person name="Baker S."/>
            <person name="Barry K."/>
            <person name="Bills G."/>
            <person name="Bluhm B."/>
            <person name="Cannon C."/>
            <person name="Castanera R."/>
            <person name="Culley D."/>
            <person name="Daum C."/>
            <person name="Ezra D."/>
            <person name="Gonzalez J."/>
            <person name="Henrissat B."/>
            <person name="Kuo A."/>
            <person name="Liang C."/>
            <person name="Lipzen A."/>
            <person name="Lutzoni F."/>
            <person name="Magnuson J."/>
            <person name="Mondo S."/>
            <person name="Nolan M."/>
            <person name="Ohm R."/>
            <person name="Pangilinan J."/>
            <person name="Park H.-J."/>
            <person name="Ramirez L."/>
            <person name="Alfaro M."/>
            <person name="Sun H."/>
            <person name="Tritt A."/>
            <person name="Yoshinaga Y."/>
            <person name="Zwiers L.-H."/>
            <person name="Turgeon B."/>
            <person name="Goodwin S."/>
            <person name="Spatafora J."/>
            <person name="Crous P."/>
            <person name="Grigoriev I."/>
        </authorList>
    </citation>
    <scope>NUCLEOTIDE SEQUENCE</scope>
    <source>
        <strain evidence="1">CBS 130266</strain>
    </source>
</reference>
<proteinExistence type="predicted"/>
<evidence type="ECO:0000313" key="2">
    <source>
        <dbReference type="Proteomes" id="UP000800235"/>
    </source>
</evidence>
<gene>
    <name evidence="1" type="ORF">EJ08DRAFT_734695</name>
</gene>
<organism evidence="1 2">
    <name type="scientific">Tothia fuscella</name>
    <dbReference type="NCBI Taxonomy" id="1048955"/>
    <lineage>
        <taxon>Eukaryota</taxon>
        <taxon>Fungi</taxon>
        <taxon>Dikarya</taxon>
        <taxon>Ascomycota</taxon>
        <taxon>Pezizomycotina</taxon>
        <taxon>Dothideomycetes</taxon>
        <taxon>Pleosporomycetidae</taxon>
        <taxon>Venturiales</taxon>
        <taxon>Cylindrosympodiaceae</taxon>
        <taxon>Tothia</taxon>
    </lineage>
</organism>
<evidence type="ECO:0000313" key="1">
    <source>
        <dbReference type="EMBL" id="KAF2429735.1"/>
    </source>
</evidence>